<evidence type="ECO:0008006" key="3">
    <source>
        <dbReference type="Google" id="ProtNLM"/>
    </source>
</evidence>
<dbReference type="Proteomes" id="UP000006174">
    <property type="component" value="Unassembled WGS sequence"/>
</dbReference>
<evidence type="ECO:0000313" key="2">
    <source>
        <dbReference type="Proteomes" id="UP000006174"/>
    </source>
</evidence>
<keyword evidence="2" id="KW-1185">Reference proteome</keyword>
<gene>
    <name evidence="1" type="ORF">UHOR_01860</name>
</gene>
<organism evidence="1 2">
    <name type="scientific">Ustilago hordei</name>
    <name type="common">Barley covered smut fungus</name>
    <dbReference type="NCBI Taxonomy" id="120017"/>
    <lineage>
        <taxon>Eukaryota</taxon>
        <taxon>Fungi</taxon>
        <taxon>Dikarya</taxon>
        <taxon>Basidiomycota</taxon>
        <taxon>Ustilaginomycotina</taxon>
        <taxon>Ustilaginomycetes</taxon>
        <taxon>Ustilaginales</taxon>
        <taxon>Ustilaginaceae</taxon>
        <taxon>Ustilago</taxon>
    </lineage>
</organism>
<dbReference type="EMBL" id="CAGI01000192">
    <property type="protein sequence ID" value="CCF54428.1"/>
    <property type="molecule type" value="Genomic_DNA"/>
</dbReference>
<dbReference type="AlphaFoldDB" id="I2G5I5"/>
<sequence>MSAVARLLKWAPCLWAISKLASNSGQAQRAQILNPHSGSHYPSIGTLDVLHSLSFTARTVVKHTHIPRASPALRRSQTEVDNVAPPVDRPRRRWFTLRLPSAFRHWNPQVYIGWQWEYPPYLPVRVGIHAVTKTSKIVRQAREAFVGIPVPVELEVAILKALINPARRPGARADVDVRLVCKAWNHILRPYFWQKRWLNIRPENATWASIGERLNALIRNADVITKVKMNARLTDIEPTPLERALQKCPELGELALCEIKGIKVGLLDSLNEILFKQLMHHHQERITHFGFRFDDTILFLGRRSLFADSNLFLPKVRKITIDISDTVEALMLEDRYGNSAGPLSSFVASLADNGGRKSQKTLEIRLFCQPRQLQIENHHIRLATQIFNSVMRVLDEAAGINLVFSFKGPLRAQQARKLYDIRNWAAENGISLLDIRGHQANRIVGQSGQEIAREVAYAQNRWSLY</sequence>
<proteinExistence type="predicted"/>
<dbReference type="HOGENOM" id="CLU_051399_0_0_1"/>
<dbReference type="OMA" id="HQERITH"/>
<evidence type="ECO:0000313" key="1">
    <source>
        <dbReference type="EMBL" id="CCF54428.1"/>
    </source>
</evidence>
<dbReference type="OrthoDB" id="2553216at2759"/>
<comment type="caution">
    <text evidence="1">The sequence shown here is derived from an EMBL/GenBank/DDBJ whole genome shotgun (WGS) entry which is preliminary data.</text>
</comment>
<protein>
    <recommendedName>
        <fullName evidence="3">F-box domain-containing protein</fullName>
    </recommendedName>
</protein>
<name>I2G5I5_USTHO</name>
<dbReference type="eggNOG" id="ENOG502RDBG">
    <property type="taxonomic scope" value="Eukaryota"/>
</dbReference>
<accession>I2G5I5</accession>
<reference evidence="1 2" key="1">
    <citation type="journal article" date="2012" name="Plant Cell">
        <title>Genome comparison of barley and maize smut fungi reveals targeted loss of RNA silencing components and species-specific presence of transposable elements.</title>
        <authorList>
            <person name="Laurie J.D."/>
            <person name="Ali S."/>
            <person name="Linning R."/>
            <person name="Mannhaupt G."/>
            <person name="Wong P."/>
            <person name="Gueldener U."/>
            <person name="Muensterkoetter M."/>
            <person name="Moore R."/>
            <person name="Kahmann R."/>
            <person name="Bakkeren G."/>
            <person name="Schirawski J."/>
        </authorList>
    </citation>
    <scope>NUCLEOTIDE SEQUENCE [LARGE SCALE GENOMIC DNA]</scope>
    <source>
        <strain evidence="2">Uh4875-4</strain>
    </source>
</reference>